<sequence>MPKESTKSNAISYTIDNPIQIKFFQNYHFRKCVEKHLEQLLSVSITIFSERSAKLSSSYRIYVPKAQENKAEIQQKLSNAVQNLFQTIPSQTFTNEKVKRWLEDPSNKEKHLQCIEGIVDEKLEDVFTVCIEEPKYSLKIYYLSKQLVHTPSNKSMVKLIENKILLEILFLPFYSENSRSIAEESQRLVSDVTRREKVAVSVSLDASDMTAMQKKIVIFGDYEAVNRVKSEFLKIDEKSNLTTFPITSLDTSEIEYVLKTHSSEMYKLQEKYKDAGVKLRWRLHEFTAPPHLKGAIESRISQLLSQSQTLTFKSVPLHKEIAELAEKHLRSITHRNNCCIKIEVKTRCQSYQIPRAPMLDESQSTLDDGLFSLPDVFKRIDSENGSIEVRLGDIALQKVDMIVIPMTTNGLKEGVVERAGTFNTERTYSDAMGLTFTETDGGKLKCKRILFSNWKPPTETNDDQDLRRSTQIFIIKSIEYATEGQGTRSVAFSVTSLCPNERLLAKEMISSVKKQLRAKNLQLKIIFILLPEQQSLYNQFLTLLGDTEGAYAQMEWPLSVIKITLFAADHDRLTKCQNQINLYLQRCFTLVKLENSNGIFHQWDQHRINSFYQYCRSICVIVGLDRTERELELTGFTNHVRDAEMKWHLQSRLVTEKLSRPLAADRPQSGRDKTCNVLISYCQQDAKQCQCLIKRLREEGLVIWAKSMKDDQERDISSQINKADCILLCISENYYESQACEKEARYILGTGKPIFLLKVRNDPLFGWQREVFEGKLFVQLFGSEHDFNTQVDYLLLQILQSIRSNRSSFPQLNTERISRMMTVEQRRAKYNERIQTLMRIGRIDDEDMAKLMQQLHSTVNSPDSKEVDSKDKDYKLIELPWIRRWLERSTHTTKQNLPPFSPSGDINDAVFPMPEYILQGLGVTDRALVSVQSSSIKVRNIFESTITKRPVERFSWRTVLNQYPVDEDFSYGIRIHQTDYREPTSSAGDNAQKQSDLPCLSPESATNRKNPVSKRQYPTQQKRKPYKCPTREELKVYFKQFAQRMSENAAEFEKFCAAAI</sequence>
<feature type="compositionally biased region" description="Polar residues" evidence="1">
    <location>
        <begin position="983"/>
        <end position="995"/>
    </location>
</feature>
<comment type="caution">
    <text evidence="3">The sequence shown here is derived from an EMBL/GenBank/DDBJ whole genome shotgun (WGS) entry which is preliminary data.</text>
</comment>
<dbReference type="GO" id="GO:0007165">
    <property type="term" value="P:signal transduction"/>
    <property type="evidence" value="ECO:0007669"/>
    <property type="project" value="InterPro"/>
</dbReference>
<dbReference type="Gene3D" id="3.40.220.10">
    <property type="entry name" value="Leucine Aminopeptidase, subunit E, domain 1"/>
    <property type="match status" value="1"/>
</dbReference>
<dbReference type="Pfam" id="PF13676">
    <property type="entry name" value="TIR_2"/>
    <property type="match status" value="1"/>
</dbReference>
<dbReference type="AlphaFoldDB" id="A0A815YYB5"/>
<accession>A0A815YYB5</accession>
<dbReference type="Proteomes" id="UP000663828">
    <property type="component" value="Unassembled WGS sequence"/>
</dbReference>
<feature type="domain" description="TIR" evidence="2">
    <location>
        <begin position="677"/>
        <end position="787"/>
    </location>
</feature>
<protein>
    <recommendedName>
        <fullName evidence="2">TIR domain-containing protein</fullName>
    </recommendedName>
</protein>
<organism evidence="3 4">
    <name type="scientific">Adineta ricciae</name>
    <name type="common">Rotifer</name>
    <dbReference type="NCBI Taxonomy" id="249248"/>
    <lineage>
        <taxon>Eukaryota</taxon>
        <taxon>Metazoa</taxon>
        <taxon>Spiralia</taxon>
        <taxon>Gnathifera</taxon>
        <taxon>Rotifera</taxon>
        <taxon>Eurotatoria</taxon>
        <taxon>Bdelloidea</taxon>
        <taxon>Adinetida</taxon>
        <taxon>Adinetidae</taxon>
        <taxon>Adineta</taxon>
    </lineage>
</organism>
<feature type="region of interest" description="Disordered" evidence="1">
    <location>
        <begin position="981"/>
        <end position="1027"/>
    </location>
</feature>
<evidence type="ECO:0000313" key="3">
    <source>
        <dbReference type="EMBL" id="CAF1576857.1"/>
    </source>
</evidence>
<dbReference type="PANTHER" id="PTHR46270:SF2">
    <property type="entry name" value="TIR DOMAIN-CONTAINING PROTEIN"/>
    <property type="match status" value="1"/>
</dbReference>
<dbReference type="SUPFAM" id="SSF52200">
    <property type="entry name" value="Toll/Interleukin receptor TIR domain"/>
    <property type="match status" value="1"/>
</dbReference>
<dbReference type="InterPro" id="IPR043472">
    <property type="entry name" value="Macro_dom-like"/>
</dbReference>
<dbReference type="EMBL" id="CAJNOR010005814">
    <property type="protein sequence ID" value="CAF1576857.1"/>
    <property type="molecule type" value="Genomic_DNA"/>
</dbReference>
<dbReference type="Gene3D" id="3.40.50.10140">
    <property type="entry name" value="Toll/interleukin-1 receptor homology (TIR) domain"/>
    <property type="match status" value="1"/>
</dbReference>
<proteinExistence type="predicted"/>
<dbReference type="SUPFAM" id="SSF52949">
    <property type="entry name" value="Macro domain-like"/>
    <property type="match status" value="1"/>
</dbReference>
<evidence type="ECO:0000313" key="4">
    <source>
        <dbReference type="Proteomes" id="UP000663828"/>
    </source>
</evidence>
<dbReference type="PANTHER" id="PTHR46270">
    <property type="entry name" value="ARMADILLO-TYPE FOLD-RELATED"/>
    <property type="match status" value="1"/>
</dbReference>
<evidence type="ECO:0000259" key="2">
    <source>
        <dbReference type="Pfam" id="PF13676"/>
    </source>
</evidence>
<dbReference type="InterPro" id="IPR035897">
    <property type="entry name" value="Toll_tir_struct_dom_sf"/>
</dbReference>
<keyword evidence="4" id="KW-1185">Reference proteome</keyword>
<gene>
    <name evidence="3" type="ORF">XAT740_LOCUS45054</name>
</gene>
<reference evidence="3" key="1">
    <citation type="submission" date="2021-02" db="EMBL/GenBank/DDBJ databases">
        <authorList>
            <person name="Nowell W R."/>
        </authorList>
    </citation>
    <scope>NUCLEOTIDE SEQUENCE</scope>
</reference>
<evidence type="ECO:0000256" key="1">
    <source>
        <dbReference type="SAM" id="MobiDB-lite"/>
    </source>
</evidence>
<dbReference type="InterPro" id="IPR000157">
    <property type="entry name" value="TIR_dom"/>
</dbReference>
<name>A0A815YYB5_ADIRI</name>